<reference evidence="1" key="2">
    <citation type="submission" date="2012-05" db="EMBL/GenBank/DDBJ databases">
        <title>Annotation of the Genome Sequence of Fusarium oxysporum HDV247.</title>
        <authorList>
            <consortium name="The Broad Institute Genomics Platform"/>
            <person name="Ma L.-J."/>
            <person name="Corby-Kistler H."/>
            <person name="Broz K."/>
            <person name="Gale L.R."/>
            <person name="Jonkers W."/>
            <person name="O'Donnell K."/>
            <person name="Ploetz R."/>
            <person name="Steinberg C."/>
            <person name="Schwartz D.C."/>
            <person name="VanEtten H."/>
            <person name="Zhou S."/>
            <person name="Young S.K."/>
            <person name="Zeng Q."/>
            <person name="Gargeya S."/>
            <person name="Fitzgerald M."/>
            <person name="Abouelleil A."/>
            <person name="Alvarado L."/>
            <person name="Chapman S.B."/>
            <person name="Gainer-Dewar J."/>
            <person name="Goldberg J."/>
            <person name="Griggs A."/>
            <person name="Gujja S."/>
            <person name="Hansen M."/>
            <person name="Howarth C."/>
            <person name="Imamovic A."/>
            <person name="Ireland A."/>
            <person name="Larimer J."/>
            <person name="McCowan C."/>
            <person name="Murphy C."/>
            <person name="Pearson M."/>
            <person name="Poon T.W."/>
            <person name="Priest M."/>
            <person name="Roberts A."/>
            <person name="Saif S."/>
            <person name="Shea T."/>
            <person name="Sykes S."/>
            <person name="Wortman J."/>
            <person name="Nusbaum C."/>
            <person name="Birren B."/>
        </authorList>
    </citation>
    <scope>NUCLEOTIDE SEQUENCE</scope>
    <source>
        <strain evidence="1">HDV247</strain>
    </source>
</reference>
<dbReference type="HOGENOM" id="CLU_345474_0_0_1"/>
<evidence type="ECO:0008006" key="2">
    <source>
        <dbReference type="Google" id="ProtNLM"/>
    </source>
</evidence>
<dbReference type="AlphaFoldDB" id="W9NWQ0"/>
<sequence length="781" mass="87558">MNEQFAGVAGGVLNLPQVPEGGDTAPGTILAYLIRTKFHVLEEANARLQDVPPDLPPHLGGEMTPFLWTTLIEGLRQDNDNLLATFLEQLITPGTGQTVPYLTTMRQYTNRLLQKTLSPSSLLPGSSWLINELLATLLKLLSSKKPQPRLEAAGDPQNIDLLSVSVGNKTYYVTPQEILTCFWTDKLDTVCVECRETFQGGKGPPIRTFSREEGLANSLAIMGNVYCIRVFNRHFDCLKNKCVQFIPVSHVWHRPVSDAHHSKVTSREAEGAVWNTLIQLHKSSHNAYEDDTEFWHDYFSVPQWVYDVQQSLLLILPSIYHSATEILVCMGDVYGRHVGQVLRLKTMTGQGLSLVNCLDVIPTLHVFFHCQWLQRMWVSVEYACSQKASLMDGDHRIWRAWPPNDPGPNDFLLEFSKNAQNLLNEVFLQASSFSKSIFIGMPHFSRQIENPCLGEVASMIGGKNCLYHRDRFIAVHAVLNQFAPTTELHQQPRLPGDATDSCHQVWLHALERGDYSPLLLRPLPEESQAMHARWIVGHEKLCRKSWGLGNIVSGPSEKVIVSEGCLKPKMEKVGTITDICLVDFLTEDGATIVEKVLSLFETSCTGGIMSFVSAITRLFPIDNNHKRAATVLHRLPPISYSEHTHADPTFLARLQSAIDTRSGSQIINILKLNHELIGIGSDITRLTIARSSSEEFHTLTKLNQHICTIHCNSCQERHLFRLELRQDAQVGAKVYRIRELSYSNTVENGVGLVIQDQQVVGRMSYGAPACECHVNEQVVLI</sequence>
<proteinExistence type="predicted"/>
<gene>
    <name evidence="1" type="ORF">FOVG_16562</name>
</gene>
<reference evidence="1" key="1">
    <citation type="submission" date="2011-10" db="EMBL/GenBank/DDBJ databases">
        <title>The Genome Sequence of Fusarium oxysporum HDV247.</title>
        <authorList>
            <consortium name="The Broad Institute Genome Sequencing Platform"/>
            <person name="Ma L.-J."/>
            <person name="Gale L.R."/>
            <person name="Schwartz D.C."/>
            <person name="Zhou S."/>
            <person name="Corby-Kistler H."/>
            <person name="Young S.K."/>
            <person name="Zeng Q."/>
            <person name="Gargeya S."/>
            <person name="Fitzgerald M."/>
            <person name="Haas B."/>
            <person name="Abouelleil A."/>
            <person name="Alvarado L."/>
            <person name="Arachchi H.M."/>
            <person name="Berlin A."/>
            <person name="Brown A."/>
            <person name="Chapman S.B."/>
            <person name="Chen Z."/>
            <person name="Dunbar C."/>
            <person name="Freedman E."/>
            <person name="Gearin G."/>
            <person name="Goldberg J."/>
            <person name="Griggs A."/>
            <person name="Gujja S."/>
            <person name="Heiman D."/>
            <person name="Howarth C."/>
            <person name="Larson L."/>
            <person name="Lui A."/>
            <person name="MacDonald P.J.P."/>
            <person name="Montmayeur A."/>
            <person name="Murphy C."/>
            <person name="Neiman D."/>
            <person name="Pearson M."/>
            <person name="Priest M."/>
            <person name="Roberts A."/>
            <person name="Saif S."/>
            <person name="Shea T."/>
            <person name="Shenoy N."/>
            <person name="Sisk P."/>
            <person name="Stolte C."/>
            <person name="Sykes S."/>
            <person name="Wortman J."/>
            <person name="Nusbaum C."/>
            <person name="Birren B."/>
        </authorList>
    </citation>
    <scope>NUCLEOTIDE SEQUENCE [LARGE SCALE GENOMIC DNA]</scope>
    <source>
        <strain evidence="1">HDV247</strain>
    </source>
</reference>
<protein>
    <recommendedName>
        <fullName evidence="2">Heterokaryon incompatibility domain-containing protein</fullName>
    </recommendedName>
</protein>
<name>W9NWQ0_FUSOX</name>
<dbReference type="Proteomes" id="UP000030751">
    <property type="component" value="Unassembled WGS sequence"/>
</dbReference>
<accession>W9NWQ0</accession>
<dbReference type="EMBL" id="JH650999">
    <property type="protein sequence ID" value="EXA32190.1"/>
    <property type="molecule type" value="Genomic_DNA"/>
</dbReference>
<organism evidence="1">
    <name type="scientific">Fusarium oxysporum f. sp. pisi HDV247</name>
    <dbReference type="NCBI Taxonomy" id="1080344"/>
    <lineage>
        <taxon>Eukaryota</taxon>
        <taxon>Fungi</taxon>
        <taxon>Dikarya</taxon>
        <taxon>Ascomycota</taxon>
        <taxon>Pezizomycotina</taxon>
        <taxon>Sordariomycetes</taxon>
        <taxon>Hypocreomycetidae</taxon>
        <taxon>Hypocreales</taxon>
        <taxon>Nectriaceae</taxon>
        <taxon>Fusarium</taxon>
        <taxon>Fusarium oxysporum species complex</taxon>
    </lineage>
</organism>
<evidence type="ECO:0000313" key="1">
    <source>
        <dbReference type="EMBL" id="EXA32190.1"/>
    </source>
</evidence>